<keyword evidence="5 7" id="KW-1133">Transmembrane helix</keyword>
<comment type="similarity">
    <text evidence="2">Belongs to the UPF0410 family.</text>
</comment>
<accession>A0A7K0K1Y9</accession>
<evidence type="ECO:0000256" key="4">
    <source>
        <dbReference type="ARBA" id="ARBA00022692"/>
    </source>
</evidence>
<dbReference type="Proteomes" id="UP000442535">
    <property type="component" value="Unassembled WGS sequence"/>
</dbReference>
<evidence type="ECO:0000256" key="2">
    <source>
        <dbReference type="ARBA" id="ARBA00011006"/>
    </source>
</evidence>
<feature type="transmembrane region" description="Helical" evidence="7">
    <location>
        <begin position="6"/>
        <end position="21"/>
    </location>
</feature>
<dbReference type="Pfam" id="PF04226">
    <property type="entry name" value="Transgly_assoc"/>
    <property type="match status" value="1"/>
</dbReference>
<evidence type="ECO:0000313" key="8">
    <source>
        <dbReference type="EMBL" id="MST49444.1"/>
    </source>
</evidence>
<feature type="transmembrane region" description="Helical" evidence="7">
    <location>
        <begin position="62"/>
        <end position="82"/>
    </location>
</feature>
<evidence type="ECO:0000313" key="9">
    <source>
        <dbReference type="Proteomes" id="UP000442535"/>
    </source>
</evidence>
<organism evidence="8 9">
    <name type="scientific">Mobiluncus porci</name>
    <dbReference type="NCBI Taxonomy" id="2652278"/>
    <lineage>
        <taxon>Bacteria</taxon>
        <taxon>Bacillati</taxon>
        <taxon>Actinomycetota</taxon>
        <taxon>Actinomycetes</taxon>
        <taxon>Actinomycetales</taxon>
        <taxon>Actinomycetaceae</taxon>
        <taxon>Mobiluncus</taxon>
    </lineage>
</organism>
<comment type="caution">
    <text evidence="8">The sequence shown here is derived from an EMBL/GenBank/DDBJ whole genome shotgun (WGS) entry which is preliminary data.</text>
</comment>
<sequence length="88" mass="9067">MGHIIGIIVVGAIIGALARLFRKGKEPMGIVVTIIIGAVGAGLAGWVLGLLGYGNANGGIPWIQWIVAVIFAIILIGIYMALTGKKSE</sequence>
<reference evidence="8 9" key="1">
    <citation type="submission" date="2019-08" db="EMBL/GenBank/DDBJ databases">
        <title>In-depth cultivation of the pig gut microbiome towards novel bacterial diversity and tailored functional studies.</title>
        <authorList>
            <person name="Wylensek D."/>
            <person name="Hitch T.C.A."/>
            <person name="Clavel T."/>
        </authorList>
    </citation>
    <scope>NUCLEOTIDE SEQUENCE [LARGE SCALE GENOMIC DNA]</scope>
    <source>
        <strain evidence="8 9">RF-GAM-744-WT-7</strain>
    </source>
</reference>
<keyword evidence="9" id="KW-1185">Reference proteome</keyword>
<dbReference type="InterPro" id="IPR007341">
    <property type="entry name" value="Transgly_assoc"/>
</dbReference>
<gene>
    <name evidence="8" type="ORF">FYJ63_04215</name>
</gene>
<protein>
    <submittedName>
        <fullName evidence="8">GlsB/YeaQ/YmgE family stress response membrane protein</fullName>
    </submittedName>
</protein>
<dbReference type="PANTHER" id="PTHR33884:SF3">
    <property type="entry name" value="UPF0410 PROTEIN YMGE"/>
    <property type="match status" value="1"/>
</dbReference>
<evidence type="ECO:0000256" key="5">
    <source>
        <dbReference type="ARBA" id="ARBA00022989"/>
    </source>
</evidence>
<evidence type="ECO:0000256" key="1">
    <source>
        <dbReference type="ARBA" id="ARBA00004651"/>
    </source>
</evidence>
<feature type="transmembrane region" description="Helical" evidence="7">
    <location>
        <begin position="28"/>
        <end position="50"/>
    </location>
</feature>
<name>A0A7K0K1Y9_9ACTO</name>
<evidence type="ECO:0000256" key="3">
    <source>
        <dbReference type="ARBA" id="ARBA00022475"/>
    </source>
</evidence>
<dbReference type="GO" id="GO:0005886">
    <property type="term" value="C:plasma membrane"/>
    <property type="evidence" value="ECO:0007669"/>
    <property type="project" value="UniProtKB-SubCell"/>
</dbReference>
<keyword evidence="4 7" id="KW-0812">Transmembrane</keyword>
<proteinExistence type="inferred from homology"/>
<keyword evidence="6 7" id="KW-0472">Membrane</keyword>
<dbReference type="RefSeq" id="WP_154544112.1">
    <property type="nucleotide sequence ID" value="NZ_JAQYQY010000022.1"/>
</dbReference>
<evidence type="ECO:0000256" key="6">
    <source>
        <dbReference type="ARBA" id="ARBA00023136"/>
    </source>
</evidence>
<evidence type="ECO:0000256" key="7">
    <source>
        <dbReference type="SAM" id="Phobius"/>
    </source>
</evidence>
<comment type="subcellular location">
    <subcellularLocation>
        <location evidence="1">Cell membrane</location>
        <topology evidence="1">Multi-pass membrane protein</topology>
    </subcellularLocation>
</comment>
<keyword evidence="3" id="KW-1003">Cell membrane</keyword>
<dbReference type="AlphaFoldDB" id="A0A7K0K1Y9"/>
<dbReference type="EMBL" id="VUMY01000006">
    <property type="protein sequence ID" value="MST49444.1"/>
    <property type="molecule type" value="Genomic_DNA"/>
</dbReference>
<dbReference type="PANTHER" id="PTHR33884">
    <property type="entry name" value="UPF0410 PROTEIN YMGE"/>
    <property type="match status" value="1"/>
</dbReference>